<gene>
    <name evidence="2" type="ORF">PVMG_04427</name>
</gene>
<feature type="transmembrane region" description="Helical" evidence="1">
    <location>
        <begin position="59"/>
        <end position="84"/>
    </location>
</feature>
<dbReference type="Proteomes" id="UP000053776">
    <property type="component" value="Unassembled WGS sequence"/>
</dbReference>
<evidence type="ECO:0000313" key="3">
    <source>
        <dbReference type="Proteomes" id="UP000053776"/>
    </source>
</evidence>
<proteinExistence type="predicted"/>
<sequence>ILLTLSPVLGIIFPAFFLENSLFSNLCASDCKGSPTEHTHEADSGTFYKTQYTKAEWDLFFYFNMVFFFTLCIIALTVIIYTLVKVVKYERLKAGKGKMNRNEYFKYCKEVFNL</sequence>
<feature type="non-terminal residue" evidence="2">
    <location>
        <position position="1"/>
    </location>
</feature>
<dbReference type="InterPro" id="IPR022139">
    <property type="entry name" value="Fam-L/Fam-M-like_plasmodium"/>
</dbReference>
<keyword evidence="1" id="KW-1133">Transmembrane helix</keyword>
<evidence type="ECO:0000256" key="1">
    <source>
        <dbReference type="SAM" id="Phobius"/>
    </source>
</evidence>
<protein>
    <submittedName>
        <fullName evidence="2">Uncharacterized protein</fullName>
    </submittedName>
</protein>
<name>A0A0J9VW59_PLAVI</name>
<dbReference type="EMBL" id="KQ235086">
    <property type="protein sequence ID" value="KMZ91868.1"/>
    <property type="molecule type" value="Genomic_DNA"/>
</dbReference>
<reference evidence="2 3" key="1">
    <citation type="submission" date="2011-08" db="EMBL/GenBank/DDBJ databases">
        <title>The Genome Sequence of Plasmodium vivax Mauritania I.</title>
        <authorList>
            <consortium name="The Broad Institute Genome Sequencing Platform"/>
            <consortium name="The Broad Institute Genome Sequencing Center for Infectious Disease"/>
            <person name="Neafsey D."/>
            <person name="Carlton J."/>
            <person name="Barnwell J."/>
            <person name="Collins W."/>
            <person name="Escalante A."/>
            <person name="Mullikin J."/>
            <person name="Saul A."/>
            <person name="Guigo R."/>
            <person name="Camara F."/>
            <person name="Young S.K."/>
            <person name="Zeng Q."/>
            <person name="Gargeya S."/>
            <person name="Fitzgerald M."/>
            <person name="Haas B."/>
            <person name="Abouelleil A."/>
            <person name="Alvarado L."/>
            <person name="Arachchi H.M."/>
            <person name="Berlin A."/>
            <person name="Brown A."/>
            <person name="Chapman S.B."/>
            <person name="Chen Z."/>
            <person name="Dunbar C."/>
            <person name="Freedman E."/>
            <person name="Gearin G."/>
            <person name="Gellesch M."/>
            <person name="Goldberg J."/>
            <person name="Griggs A."/>
            <person name="Gujja S."/>
            <person name="Heiman D."/>
            <person name="Howarth C."/>
            <person name="Larson L."/>
            <person name="Lui A."/>
            <person name="MacDonald P.J.P."/>
            <person name="Montmayeur A."/>
            <person name="Murphy C."/>
            <person name="Neiman D."/>
            <person name="Pearson M."/>
            <person name="Priest M."/>
            <person name="Roberts A."/>
            <person name="Saif S."/>
            <person name="Shea T."/>
            <person name="Shenoy N."/>
            <person name="Sisk P."/>
            <person name="Stolte C."/>
            <person name="Sykes S."/>
            <person name="Wortman J."/>
            <person name="Nusbaum C."/>
            <person name="Birren B."/>
        </authorList>
    </citation>
    <scope>NUCLEOTIDE SEQUENCE [LARGE SCALE GENOMIC DNA]</scope>
    <source>
        <strain evidence="2 3">Mauritania I</strain>
    </source>
</reference>
<dbReference type="GO" id="GO:0016020">
    <property type="term" value="C:membrane"/>
    <property type="evidence" value="ECO:0007669"/>
    <property type="project" value="InterPro"/>
</dbReference>
<evidence type="ECO:0000313" key="2">
    <source>
        <dbReference type="EMBL" id="KMZ91868.1"/>
    </source>
</evidence>
<organism evidence="2 3">
    <name type="scientific">Plasmodium vivax Mauritania I</name>
    <dbReference type="NCBI Taxonomy" id="1035515"/>
    <lineage>
        <taxon>Eukaryota</taxon>
        <taxon>Sar</taxon>
        <taxon>Alveolata</taxon>
        <taxon>Apicomplexa</taxon>
        <taxon>Aconoidasida</taxon>
        <taxon>Haemosporida</taxon>
        <taxon>Plasmodiidae</taxon>
        <taxon>Plasmodium</taxon>
        <taxon>Plasmodium (Plasmodium)</taxon>
    </lineage>
</organism>
<accession>A0A0J9VW59</accession>
<dbReference type="GO" id="GO:0004888">
    <property type="term" value="F:transmembrane signaling receptor activity"/>
    <property type="evidence" value="ECO:0007669"/>
    <property type="project" value="InterPro"/>
</dbReference>
<keyword evidence="1" id="KW-0472">Membrane</keyword>
<keyword evidence="1" id="KW-0812">Transmembrane</keyword>
<dbReference type="AlphaFoldDB" id="A0A0J9VW59"/>
<dbReference type="Pfam" id="PF12420">
    <property type="entry name" value="DUF3671"/>
    <property type="match status" value="1"/>
</dbReference>
<dbReference type="OrthoDB" id="10693411at2759"/>